<comment type="caution">
    <text evidence="2">The sequence shown here is derived from an EMBL/GenBank/DDBJ whole genome shotgun (WGS) entry which is preliminary data.</text>
</comment>
<dbReference type="AlphaFoldDB" id="A0A4C1ZHU7"/>
<organism evidence="2 3">
    <name type="scientific">Eumeta variegata</name>
    <name type="common">Bagworm moth</name>
    <name type="synonym">Eumeta japonica</name>
    <dbReference type="NCBI Taxonomy" id="151549"/>
    <lineage>
        <taxon>Eukaryota</taxon>
        <taxon>Metazoa</taxon>
        <taxon>Ecdysozoa</taxon>
        <taxon>Arthropoda</taxon>
        <taxon>Hexapoda</taxon>
        <taxon>Insecta</taxon>
        <taxon>Pterygota</taxon>
        <taxon>Neoptera</taxon>
        <taxon>Endopterygota</taxon>
        <taxon>Lepidoptera</taxon>
        <taxon>Glossata</taxon>
        <taxon>Ditrysia</taxon>
        <taxon>Tineoidea</taxon>
        <taxon>Psychidae</taxon>
        <taxon>Oiketicinae</taxon>
        <taxon>Eumeta</taxon>
    </lineage>
</organism>
<reference evidence="2 3" key="1">
    <citation type="journal article" date="2019" name="Commun. Biol.">
        <title>The bagworm genome reveals a unique fibroin gene that provides high tensile strength.</title>
        <authorList>
            <person name="Kono N."/>
            <person name="Nakamura H."/>
            <person name="Ohtoshi R."/>
            <person name="Tomita M."/>
            <person name="Numata K."/>
            <person name="Arakawa K."/>
        </authorList>
    </citation>
    <scope>NUCLEOTIDE SEQUENCE [LARGE SCALE GENOMIC DNA]</scope>
</reference>
<gene>
    <name evidence="2" type="ORF">EVAR_80486_1</name>
</gene>
<accession>A0A4C1ZHU7</accession>
<evidence type="ECO:0000313" key="2">
    <source>
        <dbReference type="EMBL" id="GBP86693.1"/>
    </source>
</evidence>
<dbReference type="Proteomes" id="UP000299102">
    <property type="component" value="Unassembled WGS sequence"/>
</dbReference>
<dbReference type="EMBL" id="BGZK01001810">
    <property type="protein sequence ID" value="GBP86693.1"/>
    <property type="molecule type" value="Genomic_DNA"/>
</dbReference>
<protein>
    <submittedName>
        <fullName evidence="2">Uncharacterized protein</fullName>
    </submittedName>
</protein>
<name>A0A4C1ZHU7_EUMVA</name>
<feature type="region of interest" description="Disordered" evidence="1">
    <location>
        <begin position="248"/>
        <end position="271"/>
    </location>
</feature>
<sequence length="334" mass="36585">MNVRKALAAPRNGEAPLLHSDSDMEREIATKTKARKLLRVLFKANEFIFDGSTPRENGAEPGQTKEKRNVRACRLRYIASGARCEREYIDAAPPPPAAPRHAPPLHITLPRIYCAAGEMIRQTTTVMGVHASRDRMPPLSCTLFVRLTLESGKRCRHFSEECRFPARTGKMARLKGAYHGPGEGGAGRRRRYSVMVTVSKSVHHLISHIRMVCKFTCDKITLFGRGNANTEVDSTRSIRKARLETPTSVGTVGHPVRRGRGGAGAAQTDLAMSRRDAQLTECAPRAARSATRPPFIASPAAAAGARAASRPPAHGDLYEHAPLMRNVECHFAVV</sequence>
<evidence type="ECO:0000313" key="3">
    <source>
        <dbReference type="Proteomes" id="UP000299102"/>
    </source>
</evidence>
<keyword evidence="3" id="KW-1185">Reference proteome</keyword>
<proteinExistence type="predicted"/>
<evidence type="ECO:0000256" key="1">
    <source>
        <dbReference type="SAM" id="MobiDB-lite"/>
    </source>
</evidence>